<dbReference type="PANTHER" id="PTHR41523">
    <property type="entry name" value="TWO-COMPONENT SYSTEM SENSOR PROTEIN"/>
    <property type="match status" value="1"/>
</dbReference>
<evidence type="ECO:0000256" key="5">
    <source>
        <dbReference type="ARBA" id="ARBA00022606"/>
    </source>
</evidence>
<proteinExistence type="predicted"/>
<dbReference type="InterPro" id="IPR000700">
    <property type="entry name" value="PAS-assoc_C"/>
</dbReference>
<keyword evidence="8" id="KW-0808">Transferase</keyword>
<keyword evidence="6" id="KW-0285">Flavoprotein</keyword>
<dbReference type="Pfam" id="PF08448">
    <property type="entry name" value="PAS_4"/>
    <property type="match status" value="1"/>
</dbReference>
<evidence type="ECO:0000256" key="13">
    <source>
        <dbReference type="ARBA" id="ARBA00022991"/>
    </source>
</evidence>
<evidence type="ECO:0000256" key="2">
    <source>
        <dbReference type="ARBA" id="ARBA00012438"/>
    </source>
</evidence>
<accession>A0A328B4N3</accession>
<dbReference type="NCBIfam" id="TIGR00229">
    <property type="entry name" value="sensory_box"/>
    <property type="match status" value="2"/>
</dbReference>
<organism evidence="18 19">
    <name type="scientific">Phenylobacterium kunshanense</name>
    <dbReference type="NCBI Taxonomy" id="1445034"/>
    <lineage>
        <taxon>Bacteria</taxon>
        <taxon>Pseudomonadati</taxon>
        <taxon>Pseudomonadota</taxon>
        <taxon>Alphaproteobacteria</taxon>
        <taxon>Caulobacterales</taxon>
        <taxon>Caulobacteraceae</taxon>
        <taxon>Phenylobacterium</taxon>
    </lineage>
</organism>
<dbReference type="EMBL" id="QFYS01000013">
    <property type="protein sequence ID" value="RAK62123.1"/>
    <property type="molecule type" value="Genomic_DNA"/>
</dbReference>
<evidence type="ECO:0000256" key="12">
    <source>
        <dbReference type="ARBA" id="ARBA00022840"/>
    </source>
</evidence>
<gene>
    <name evidence="18" type="ORF">DJ019_19795</name>
</gene>
<dbReference type="Gene3D" id="3.30.450.20">
    <property type="entry name" value="PAS domain"/>
    <property type="match status" value="3"/>
</dbReference>
<keyword evidence="16" id="KW-0175">Coiled coil</keyword>
<dbReference type="CDD" id="cd00130">
    <property type="entry name" value="PAS"/>
    <property type="match status" value="1"/>
</dbReference>
<keyword evidence="4" id="KW-0597">Phosphoprotein</keyword>
<evidence type="ECO:0000256" key="6">
    <source>
        <dbReference type="ARBA" id="ARBA00022630"/>
    </source>
</evidence>
<keyword evidence="10" id="KW-0547">Nucleotide-binding</keyword>
<evidence type="ECO:0000256" key="3">
    <source>
        <dbReference type="ARBA" id="ARBA00022543"/>
    </source>
</evidence>
<dbReference type="GO" id="GO:0005524">
    <property type="term" value="F:ATP binding"/>
    <property type="evidence" value="ECO:0007669"/>
    <property type="project" value="UniProtKB-KW"/>
</dbReference>
<keyword evidence="15" id="KW-0675">Receptor</keyword>
<keyword evidence="19" id="KW-1185">Reference proteome</keyword>
<dbReference type="GO" id="GO:0009881">
    <property type="term" value="F:photoreceptor activity"/>
    <property type="evidence" value="ECO:0007669"/>
    <property type="project" value="UniProtKB-KW"/>
</dbReference>
<keyword evidence="11" id="KW-0418">Kinase</keyword>
<comment type="catalytic activity">
    <reaction evidence="1">
        <text>ATP + protein L-histidine = ADP + protein N-phospho-L-histidine.</text>
        <dbReference type="EC" id="2.7.13.3"/>
    </reaction>
</comment>
<evidence type="ECO:0000256" key="11">
    <source>
        <dbReference type="ARBA" id="ARBA00022777"/>
    </source>
</evidence>
<dbReference type="InterPro" id="IPR013656">
    <property type="entry name" value="PAS_4"/>
</dbReference>
<keyword evidence="5" id="KW-0716">Sensory transduction</keyword>
<dbReference type="Pfam" id="PF07536">
    <property type="entry name" value="HWE_HK"/>
    <property type="match status" value="1"/>
</dbReference>
<keyword evidence="13" id="KW-0157">Chromophore</keyword>
<dbReference type="AlphaFoldDB" id="A0A328B4N3"/>
<feature type="coiled-coil region" evidence="16">
    <location>
        <begin position="128"/>
        <end position="155"/>
    </location>
</feature>
<dbReference type="InterPro" id="IPR000014">
    <property type="entry name" value="PAS"/>
</dbReference>
<dbReference type="InterPro" id="IPR035965">
    <property type="entry name" value="PAS-like_dom_sf"/>
</dbReference>
<feature type="domain" description="PAC" evidence="17">
    <location>
        <begin position="347"/>
        <end position="399"/>
    </location>
</feature>
<dbReference type="SMART" id="SM00086">
    <property type="entry name" value="PAC"/>
    <property type="match status" value="2"/>
</dbReference>
<dbReference type="SMART" id="SM00911">
    <property type="entry name" value="HWE_HK"/>
    <property type="match status" value="1"/>
</dbReference>
<evidence type="ECO:0000256" key="14">
    <source>
        <dbReference type="ARBA" id="ARBA00023026"/>
    </source>
</evidence>
<feature type="domain" description="PAC" evidence="17">
    <location>
        <begin position="221"/>
        <end position="272"/>
    </location>
</feature>
<protein>
    <recommendedName>
        <fullName evidence="2">histidine kinase</fullName>
        <ecNumber evidence="2">2.7.13.3</ecNumber>
    </recommendedName>
</protein>
<dbReference type="PANTHER" id="PTHR41523:SF7">
    <property type="entry name" value="HISTIDINE KINASE"/>
    <property type="match status" value="1"/>
</dbReference>
<dbReference type="GO" id="GO:0004673">
    <property type="term" value="F:protein histidine kinase activity"/>
    <property type="evidence" value="ECO:0007669"/>
    <property type="project" value="UniProtKB-EC"/>
</dbReference>
<dbReference type="InterPro" id="IPR001610">
    <property type="entry name" value="PAC"/>
</dbReference>
<dbReference type="SUPFAM" id="SSF55874">
    <property type="entry name" value="ATPase domain of HSP90 chaperone/DNA topoisomerase II/histidine kinase"/>
    <property type="match status" value="1"/>
</dbReference>
<evidence type="ECO:0000256" key="7">
    <source>
        <dbReference type="ARBA" id="ARBA00022643"/>
    </source>
</evidence>
<evidence type="ECO:0000256" key="9">
    <source>
        <dbReference type="ARBA" id="ARBA00022737"/>
    </source>
</evidence>
<keyword evidence="9" id="KW-0677">Repeat</keyword>
<keyword evidence="7" id="KW-0288">FMN</keyword>
<evidence type="ECO:0000256" key="10">
    <source>
        <dbReference type="ARBA" id="ARBA00022741"/>
    </source>
</evidence>
<keyword evidence="14" id="KW-0843">Virulence</keyword>
<reference evidence="18 19" key="1">
    <citation type="submission" date="2018-05" db="EMBL/GenBank/DDBJ databases">
        <authorList>
            <person name="Lanie J.A."/>
            <person name="Ng W.-L."/>
            <person name="Kazmierczak K.M."/>
            <person name="Andrzejewski T.M."/>
            <person name="Davidsen T.M."/>
            <person name="Wayne K.J."/>
            <person name="Tettelin H."/>
            <person name="Glass J.I."/>
            <person name="Rusch D."/>
            <person name="Podicherti R."/>
            <person name="Tsui H.-C.T."/>
            <person name="Winkler M.E."/>
        </authorList>
    </citation>
    <scope>NUCLEOTIDE SEQUENCE [LARGE SCALE GENOMIC DNA]</scope>
    <source>
        <strain evidence="18 19">BUT-10</strain>
    </source>
</reference>
<evidence type="ECO:0000256" key="15">
    <source>
        <dbReference type="ARBA" id="ARBA00023170"/>
    </source>
</evidence>
<dbReference type="InterPro" id="IPR036890">
    <property type="entry name" value="HATPase_C_sf"/>
</dbReference>
<dbReference type="InterPro" id="IPR013655">
    <property type="entry name" value="PAS_fold_3"/>
</dbReference>
<dbReference type="OrthoDB" id="136506at2"/>
<dbReference type="EC" id="2.7.13.3" evidence="2"/>
<dbReference type="SUPFAM" id="SSF55785">
    <property type="entry name" value="PYP-like sensor domain (PAS domain)"/>
    <property type="match status" value="3"/>
</dbReference>
<sequence>MNAPRGYFASSRFAGDGFFRSALESSPDCVKILDLAGHIQFVNRNGVELMEAADAADLLGVEWLSLWGDAERPRVAAALARGVAGETDRVMGPAVTFKGVVRDFDNVIAPLCDDDGAPVALLVTSRDVTEIEAARRAAEQREREAELQAAILRSANEVARLGGWHCDYRTGLLTRSEECVRLMGGGPAVQPLADGLDPYDPEDRPRIALLMSRSRPPGERLHYEVRFTRYDGSRGWLRVFGEGVYEDGVCVGLRGAAMDISDEKAAEETIKRAEQRLILALQLAGMHVYELDFDRRQLTHHGSDDALFERELVFEDLWPGLEMIVDVADRERVSREWEVAIAEGASFRSEFRMSRADGREVWVFAVAEITPDDSGEPRRVIGALMDITARKRGELQTLDAMARMQEHETRQKLLLDELNHRVKNTLAAVQSVAVQTLRDEGDMAQARDLFIERLLALSSTHNLLVRRAWESACLHELTESTLRPYGRPYALTGPDLQLDPNFVVSLGMALHELATNALKHGAWRGAGRVDVEVSETAGGDVCIVWRETGGGAVAPPTRRGFGSRLLERGVARELGGRVTLDFARSGLVCAIRVPQGPRLQVVRVED</sequence>
<dbReference type="RefSeq" id="WP_111278433.1">
    <property type="nucleotide sequence ID" value="NZ_QFYS01000013.1"/>
</dbReference>
<dbReference type="Gene3D" id="3.30.565.10">
    <property type="entry name" value="Histidine kinase-like ATPase, C-terminal domain"/>
    <property type="match status" value="1"/>
</dbReference>
<dbReference type="PROSITE" id="PS50113">
    <property type="entry name" value="PAC"/>
    <property type="match status" value="2"/>
</dbReference>
<keyword evidence="3" id="KW-0600">Photoreceptor protein</keyword>
<evidence type="ECO:0000256" key="8">
    <source>
        <dbReference type="ARBA" id="ARBA00022679"/>
    </source>
</evidence>
<evidence type="ECO:0000256" key="1">
    <source>
        <dbReference type="ARBA" id="ARBA00000085"/>
    </source>
</evidence>
<dbReference type="SMART" id="SM00091">
    <property type="entry name" value="PAS"/>
    <property type="match status" value="1"/>
</dbReference>
<evidence type="ECO:0000256" key="4">
    <source>
        <dbReference type="ARBA" id="ARBA00022553"/>
    </source>
</evidence>
<evidence type="ECO:0000313" key="18">
    <source>
        <dbReference type="EMBL" id="RAK62123.1"/>
    </source>
</evidence>
<evidence type="ECO:0000313" key="19">
    <source>
        <dbReference type="Proteomes" id="UP000249524"/>
    </source>
</evidence>
<dbReference type="Pfam" id="PF08447">
    <property type="entry name" value="PAS_3"/>
    <property type="match status" value="1"/>
</dbReference>
<dbReference type="InterPro" id="IPR011102">
    <property type="entry name" value="Sig_transdc_His_kinase_HWE"/>
</dbReference>
<keyword evidence="12" id="KW-0067">ATP-binding</keyword>
<evidence type="ECO:0000256" key="16">
    <source>
        <dbReference type="SAM" id="Coils"/>
    </source>
</evidence>
<evidence type="ECO:0000259" key="17">
    <source>
        <dbReference type="PROSITE" id="PS50113"/>
    </source>
</evidence>
<comment type="caution">
    <text evidence="18">The sequence shown here is derived from an EMBL/GenBank/DDBJ whole genome shotgun (WGS) entry which is preliminary data.</text>
</comment>
<dbReference type="Proteomes" id="UP000249524">
    <property type="component" value="Unassembled WGS sequence"/>
</dbReference>
<name>A0A328B4N3_9CAUL</name>